<dbReference type="Gene3D" id="3.40.190.290">
    <property type="match status" value="1"/>
</dbReference>
<evidence type="ECO:0000259" key="5">
    <source>
        <dbReference type="PROSITE" id="PS50931"/>
    </source>
</evidence>
<dbReference type="CDD" id="cd08422">
    <property type="entry name" value="PBP2_CrgA_like"/>
    <property type="match status" value="1"/>
</dbReference>
<dbReference type="InterPro" id="IPR000847">
    <property type="entry name" value="LysR_HTH_N"/>
</dbReference>
<dbReference type="PANTHER" id="PTHR30537">
    <property type="entry name" value="HTH-TYPE TRANSCRIPTIONAL REGULATOR"/>
    <property type="match status" value="1"/>
</dbReference>
<evidence type="ECO:0000256" key="4">
    <source>
        <dbReference type="ARBA" id="ARBA00023163"/>
    </source>
</evidence>
<evidence type="ECO:0000256" key="3">
    <source>
        <dbReference type="ARBA" id="ARBA00023125"/>
    </source>
</evidence>
<evidence type="ECO:0000256" key="2">
    <source>
        <dbReference type="ARBA" id="ARBA00023015"/>
    </source>
</evidence>
<evidence type="ECO:0000313" key="7">
    <source>
        <dbReference type="Proteomes" id="UP000078503"/>
    </source>
</evidence>
<keyword evidence="4" id="KW-0804">Transcription</keyword>
<accession>A0A178K1Q2</accession>
<protein>
    <submittedName>
        <fullName evidence="6">LysR family transcriptional regulator</fullName>
    </submittedName>
</protein>
<dbReference type="RefSeq" id="WP_068334548.1">
    <property type="nucleotide sequence ID" value="NZ_LVHF01000033.1"/>
</dbReference>
<dbReference type="PROSITE" id="PS50931">
    <property type="entry name" value="HTH_LYSR"/>
    <property type="match status" value="1"/>
</dbReference>
<sequence>MEIKWLPYVPLYIALCEERSIAGAANRLGCSNAHASRQLRQLEDILAVQLIQRTTRQFNLTQDGIAFYKQVKALFENAESINDSLCGKETLTGKLRIAASASFGALLLAEPFAEFKRDYPEIALEIIYTEKPLDLIDSGFDVAIYLTESPPEGYVGHYLRSRQCKPFAHQSYLDGHGTIEHPSQLNKYRHILYRNTEFTLDRWTFTEANTNHTVKVKLHHDFSVNLVNAMVDTMMAGCGVAMLDEFALAKLPTDKRAEVVELLPNWQTSAILPLYILYPKREHLPKRTRLLVEFLKQRLQGM</sequence>
<dbReference type="SUPFAM" id="SSF46785">
    <property type="entry name" value="Winged helix' DNA-binding domain"/>
    <property type="match status" value="1"/>
</dbReference>
<proteinExistence type="inferred from homology"/>
<dbReference type="GO" id="GO:0003700">
    <property type="term" value="F:DNA-binding transcription factor activity"/>
    <property type="evidence" value="ECO:0007669"/>
    <property type="project" value="InterPro"/>
</dbReference>
<dbReference type="EMBL" id="LVHF01000033">
    <property type="protein sequence ID" value="OAN10875.1"/>
    <property type="molecule type" value="Genomic_DNA"/>
</dbReference>
<dbReference type="InterPro" id="IPR058163">
    <property type="entry name" value="LysR-type_TF_proteobact-type"/>
</dbReference>
<gene>
    <name evidence="6" type="ORF">A3K86_17945</name>
</gene>
<name>A0A178K1Q2_9GAMM</name>
<dbReference type="InterPro" id="IPR036388">
    <property type="entry name" value="WH-like_DNA-bd_sf"/>
</dbReference>
<dbReference type="SUPFAM" id="SSF53850">
    <property type="entry name" value="Periplasmic binding protein-like II"/>
    <property type="match status" value="1"/>
</dbReference>
<evidence type="ECO:0000256" key="1">
    <source>
        <dbReference type="ARBA" id="ARBA00009437"/>
    </source>
</evidence>
<dbReference type="PANTHER" id="PTHR30537:SF14">
    <property type="entry name" value="TRANSCRIPTIONAL REGULATOR LYSR FAMILY"/>
    <property type="match status" value="1"/>
</dbReference>
<keyword evidence="3" id="KW-0238">DNA-binding</keyword>
<keyword evidence="7" id="KW-1185">Reference proteome</keyword>
<comment type="caution">
    <text evidence="6">The sequence shown here is derived from an EMBL/GenBank/DDBJ whole genome shotgun (WGS) entry which is preliminary data.</text>
</comment>
<dbReference type="OrthoDB" id="9785745at2"/>
<dbReference type="Pfam" id="PF03466">
    <property type="entry name" value="LysR_substrate"/>
    <property type="match status" value="1"/>
</dbReference>
<comment type="similarity">
    <text evidence="1">Belongs to the LysR transcriptional regulatory family.</text>
</comment>
<dbReference type="AlphaFoldDB" id="A0A178K1Q2"/>
<dbReference type="Proteomes" id="UP000078503">
    <property type="component" value="Unassembled WGS sequence"/>
</dbReference>
<dbReference type="InterPro" id="IPR036390">
    <property type="entry name" value="WH_DNA-bd_sf"/>
</dbReference>
<dbReference type="GO" id="GO:0043565">
    <property type="term" value="F:sequence-specific DNA binding"/>
    <property type="evidence" value="ECO:0007669"/>
    <property type="project" value="TreeGrafter"/>
</dbReference>
<evidence type="ECO:0000313" key="6">
    <source>
        <dbReference type="EMBL" id="OAN10875.1"/>
    </source>
</evidence>
<feature type="domain" description="HTH lysR-type" evidence="5">
    <location>
        <begin position="1"/>
        <end position="61"/>
    </location>
</feature>
<organism evidence="6 7">
    <name type="scientific">Photobacterium jeanii</name>
    <dbReference type="NCBI Taxonomy" id="858640"/>
    <lineage>
        <taxon>Bacteria</taxon>
        <taxon>Pseudomonadati</taxon>
        <taxon>Pseudomonadota</taxon>
        <taxon>Gammaproteobacteria</taxon>
        <taxon>Vibrionales</taxon>
        <taxon>Vibrionaceae</taxon>
        <taxon>Photobacterium</taxon>
    </lineage>
</organism>
<keyword evidence="2" id="KW-0805">Transcription regulation</keyword>
<dbReference type="InterPro" id="IPR005119">
    <property type="entry name" value="LysR_subst-bd"/>
</dbReference>
<dbReference type="STRING" id="858640.A3K86_17945"/>
<reference evidence="6 7" key="1">
    <citation type="submission" date="2016-03" db="EMBL/GenBank/DDBJ databases">
        <title>Photobacterium proteolyticum sp. nov. a protease producing bacterium isolated from ocean sediments of Laizhou Bay.</title>
        <authorList>
            <person name="Li Y."/>
        </authorList>
    </citation>
    <scope>NUCLEOTIDE SEQUENCE [LARGE SCALE GENOMIC DNA]</scope>
    <source>
        <strain evidence="6 7">R-40508</strain>
    </source>
</reference>
<dbReference type="GO" id="GO:0006351">
    <property type="term" value="P:DNA-templated transcription"/>
    <property type="evidence" value="ECO:0007669"/>
    <property type="project" value="TreeGrafter"/>
</dbReference>
<dbReference type="Pfam" id="PF00126">
    <property type="entry name" value="HTH_1"/>
    <property type="match status" value="1"/>
</dbReference>
<dbReference type="Gene3D" id="1.10.10.10">
    <property type="entry name" value="Winged helix-like DNA-binding domain superfamily/Winged helix DNA-binding domain"/>
    <property type="match status" value="1"/>
</dbReference>